<gene>
    <name evidence="1" type="ORF">ACFPFU_03625</name>
</gene>
<dbReference type="RefSeq" id="WP_377061607.1">
    <property type="nucleotide sequence ID" value="NZ_JBHSJJ010000002.1"/>
</dbReference>
<keyword evidence="2" id="KW-1185">Reference proteome</keyword>
<dbReference type="EMBL" id="JBHSJJ010000002">
    <property type="protein sequence ID" value="MFC4870762.1"/>
    <property type="molecule type" value="Genomic_DNA"/>
</dbReference>
<keyword evidence="1" id="KW-0378">Hydrolase</keyword>
<evidence type="ECO:0000313" key="1">
    <source>
        <dbReference type="EMBL" id="MFC4870762.1"/>
    </source>
</evidence>
<accession>A0ABV9SWY4</accession>
<evidence type="ECO:0000313" key="2">
    <source>
        <dbReference type="Proteomes" id="UP001595818"/>
    </source>
</evidence>
<dbReference type="GO" id="GO:0016787">
    <property type="term" value="F:hydrolase activity"/>
    <property type="evidence" value="ECO:0007669"/>
    <property type="project" value="UniProtKB-KW"/>
</dbReference>
<dbReference type="EC" id="3.5.1.-" evidence="1"/>
<dbReference type="SUPFAM" id="SSF102588">
    <property type="entry name" value="LmbE-like"/>
    <property type="match status" value="1"/>
</dbReference>
<reference evidence="2" key="1">
    <citation type="journal article" date="2019" name="Int. J. Syst. Evol. Microbiol.">
        <title>The Global Catalogue of Microorganisms (GCM) 10K type strain sequencing project: providing services to taxonomists for standard genome sequencing and annotation.</title>
        <authorList>
            <consortium name="The Broad Institute Genomics Platform"/>
            <consortium name="The Broad Institute Genome Sequencing Center for Infectious Disease"/>
            <person name="Wu L."/>
            <person name="Ma J."/>
        </authorList>
    </citation>
    <scope>NUCLEOTIDE SEQUENCE [LARGE SCALE GENOMIC DNA]</scope>
    <source>
        <strain evidence="2">CGMCC 4.7466</strain>
    </source>
</reference>
<dbReference type="InterPro" id="IPR024078">
    <property type="entry name" value="LmbE-like_dom_sf"/>
</dbReference>
<proteinExistence type="predicted"/>
<comment type="caution">
    <text evidence="1">The sequence shown here is derived from an EMBL/GenBank/DDBJ whole genome shotgun (WGS) entry which is preliminary data.</text>
</comment>
<organism evidence="1 2">
    <name type="scientific">Negadavirga shengliensis</name>
    <dbReference type="NCBI Taxonomy" id="1389218"/>
    <lineage>
        <taxon>Bacteria</taxon>
        <taxon>Pseudomonadati</taxon>
        <taxon>Bacteroidota</taxon>
        <taxon>Cytophagia</taxon>
        <taxon>Cytophagales</taxon>
        <taxon>Cyclobacteriaceae</taxon>
        <taxon>Negadavirga</taxon>
    </lineage>
</organism>
<protein>
    <submittedName>
        <fullName evidence="1">PIG-L deacetylase family protein</fullName>
        <ecNumber evidence="1">3.5.1.-</ecNumber>
    </submittedName>
</protein>
<name>A0ABV9SWY4_9BACT</name>
<sequence length="239" mass="28224">MQNSVRFVLNDWSIDNAKAYGMEKAYDLNYSHHQMDNMGIQDLKGRLIFLFRLLKVDTIVCWDPWEHYEENHDHVVTAKAVEMARWHAGGREDYPEHFDVELKPHTPKVRYYYSRETQRVNRIVDISDYIDKKVEVNMLNVTKGPAGQGYRKKMRDDLAAQGKRLPILGNDDDTANFNWVKHFVFDIDAKRLNFGQISNKKLGEEYGLEWAERYHYISDLEDQTPNNMEKYVKENAVSK</sequence>
<dbReference type="Proteomes" id="UP001595818">
    <property type="component" value="Unassembled WGS sequence"/>
</dbReference>
<dbReference type="Gene3D" id="3.40.50.10320">
    <property type="entry name" value="LmbE-like"/>
    <property type="match status" value="1"/>
</dbReference>